<dbReference type="EMBL" id="DTPE01000187">
    <property type="protein sequence ID" value="HGE75389.1"/>
    <property type="molecule type" value="Genomic_DNA"/>
</dbReference>
<evidence type="ECO:0000256" key="1">
    <source>
        <dbReference type="ARBA" id="ARBA00022490"/>
    </source>
</evidence>
<accession>A0A7V3RF20</accession>
<dbReference type="HAMAP" id="MF_00839">
    <property type="entry name" value="HPF"/>
    <property type="match status" value="1"/>
</dbReference>
<dbReference type="InterPro" id="IPR003489">
    <property type="entry name" value="RHF/RaiA"/>
</dbReference>
<dbReference type="CDD" id="cd00552">
    <property type="entry name" value="RaiA"/>
    <property type="match status" value="1"/>
</dbReference>
<comment type="function">
    <text evidence="3">Required for dimerization of active 70S ribosomes into 100S ribosomes in stationary phase; 100S ribosomes are translationally inactive and sometimes present during exponential growth.</text>
</comment>
<proteinExistence type="inferred from homology"/>
<keyword evidence="1 3" id="KW-0963">Cytoplasm</keyword>
<gene>
    <name evidence="5" type="primary">raiA</name>
    <name evidence="3" type="synonym">hpf</name>
    <name evidence="5" type="ORF">ENX73_04620</name>
</gene>
<dbReference type="Pfam" id="PF16321">
    <property type="entry name" value="Ribosom_S30AE_C"/>
    <property type="match status" value="1"/>
</dbReference>
<protein>
    <recommendedName>
        <fullName evidence="3">Ribosome hibernation promoting factor</fullName>
        <shortName evidence="3">HPF</shortName>
    </recommendedName>
</protein>
<dbReference type="InterPro" id="IPR036567">
    <property type="entry name" value="RHF-like"/>
</dbReference>
<dbReference type="GO" id="GO:0045900">
    <property type="term" value="P:negative regulation of translational elongation"/>
    <property type="evidence" value="ECO:0007669"/>
    <property type="project" value="TreeGrafter"/>
</dbReference>
<name>A0A7V3RF20_9BACT</name>
<reference evidence="5" key="1">
    <citation type="journal article" date="2020" name="mSystems">
        <title>Genome- and Community-Level Interaction Insights into Carbon Utilization and Element Cycling Functions of Hydrothermarchaeota in Hydrothermal Sediment.</title>
        <authorList>
            <person name="Zhou Z."/>
            <person name="Liu Y."/>
            <person name="Xu W."/>
            <person name="Pan J."/>
            <person name="Luo Z.H."/>
            <person name="Li M."/>
        </authorList>
    </citation>
    <scope>NUCLEOTIDE SEQUENCE [LARGE SCALE GENOMIC DNA]</scope>
    <source>
        <strain evidence="5">SpSt-966</strain>
    </source>
</reference>
<comment type="subcellular location">
    <subcellularLocation>
        <location evidence="3">Cytoplasm</location>
    </subcellularLocation>
</comment>
<comment type="caution">
    <text evidence="5">The sequence shown here is derived from an EMBL/GenBank/DDBJ whole genome shotgun (WGS) entry which is preliminary data.</text>
</comment>
<sequence>MSNTKGEIKLKIQYKSRNVDISESMKEYLKKKVEKLERLIDDDSADLEMKFEKEHERTTVEATLRLRSIIVRSKETTKDFYVAIDSCVDTLEKRFKRFKDRYMTLKREKVQPVQPEIKDTEETDKVVKIKKFILSPIDVNEAILQMELLGHEFFVFRNAEDGQINVLYKREDGNYGLIIPQ</sequence>
<dbReference type="FunFam" id="3.30.505.50:FF:000001">
    <property type="entry name" value="Ribosome hibernation promoting factor"/>
    <property type="match status" value="1"/>
</dbReference>
<dbReference type="InterPro" id="IPR032528">
    <property type="entry name" value="Ribosom_S30AE_C"/>
</dbReference>
<evidence type="ECO:0000259" key="4">
    <source>
        <dbReference type="Pfam" id="PF16321"/>
    </source>
</evidence>
<dbReference type="InterPro" id="IPR034694">
    <property type="entry name" value="HPF_long/plastid"/>
</dbReference>
<dbReference type="PANTHER" id="PTHR33231">
    <property type="entry name" value="30S RIBOSOMAL PROTEIN"/>
    <property type="match status" value="1"/>
</dbReference>
<evidence type="ECO:0000256" key="3">
    <source>
        <dbReference type="HAMAP-Rule" id="MF_00839"/>
    </source>
</evidence>
<dbReference type="SUPFAM" id="SSF69754">
    <property type="entry name" value="Ribosome binding protein Y (YfiA homologue)"/>
    <property type="match status" value="1"/>
</dbReference>
<dbReference type="PANTHER" id="PTHR33231:SF1">
    <property type="entry name" value="30S RIBOSOMAL PROTEIN"/>
    <property type="match status" value="1"/>
</dbReference>
<dbReference type="NCBIfam" id="TIGR00741">
    <property type="entry name" value="yfiA"/>
    <property type="match status" value="1"/>
</dbReference>
<dbReference type="GO" id="GO:0022627">
    <property type="term" value="C:cytosolic small ribosomal subunit"/>
    <property type="evidence" value="ECO:0007669"/>
    <property type="project" value="TreeGrafter"/>
</dbReference>
<organism evidence="5">
    <name type="scientific">Mesoaciditoga lauensis</name>
    <dbReference type="NCBI Taxonomy" id="1495039"/>
    <lineage>
        <taxon>Bacteria</taxon>
        <taxon>Thermotogati</taxon>
        <taxon>Thermotogota</taxon>
        <taxon>Thermotogae</taxon>
        <taxon>Mesoaciditogales</taxon>
        <taxon>Mesoaciditogaceae</taxon>
        <taxon>Mesoaciditoga</taxon>
    </lineage>
</organism>
<dbReference type="InterPro" id="IPR038416">
    <property type="entry name" value="Ribosom_S30AE_C_sf"/>
</dbReference>
<dbReference type="GO" id="GO:0043024">
    <property type="term" value="F:ribosomal small subunit binding"/>
    <property type="evidence" value="ECO:0007669"/>
    <property type="project" value="TreeGrafter"/>
</dbReference>
<evidence type="ECO:0000313" key="5">
    <source>
        <dbReference type="EMBL" id="HGE75389.1"/>
    </source>
</evidence>
<keyword evidence="2 3" id="KW-0810">Translation regulation</keyword>
<comment type="similarity">
    <text evidence="3">Belongs to the HPF/YfiA ribosome-associated protein family. Long HPF subfamily.</text>
</comment>
<feature type="domain" description="Sigma 54 modulation/S30EA ribosomal protein C-terminal" evidence="4">
    <location>
        <begin position="122"/>
        <end position="177"/>
    </location>
</feature>
<dbReference type="Pfam" id="PF02482">
    <property type="entry name" value="Ribosomal_S30AE"/>
    <property type="match status" value="1"/>
</dbReference>
<dbReference type="AlphaFoldDB" id="A0A7V3RF20"/>
<dbReference type="Gene3D" id="3.30.160.100">
    <property type="entry name" value="Ribosome hibernation promotion factor-like"/>
    <property type="match status" value="1"/>
</dbReference>
<dbReference type="InterPro" id="IPR050574">
    <property type="entry name" value="HPF/YfiA_ribosome-assoc"/>
</dbReference>
<evidence type="ECO:0000256" key="2">
    <source>
        <dbReference type="ARBA" id="ARBA00022845"/>
    </source>
</evidence>
<comment type="subunit">
    <text evidence="3">Interacts with 100S ribosomes.</text>
</comment>
<dbReference type="Gene3D" id="3.30.505.50">
    <property type="entry name" value="Sigma 54 modulation/S30EA ribosomal protein, C-terminal domain"/>
    <property type="match status" value="1"/>
</dbReference>